<organism evidence="1 2">
    <name type="scientific">Halomonas elongata</name>
    <dbReference type="NCBI Taxonomy" id="2746"/>
    <lineage>
        <taxon>Bacteria</taxon>
        <taxon>Pseudomonadati</taxon>
        <taxon>Pseudomonadota</taxon>
        <taxon>Gammaproteobacteria</taxon>
        <taxon>Oceanospirillales</taxon>
        <taxon>Halomonadaceae</taxon>
        <taxon>Halomonas</taxon>
    </lineage>
</organism>
<name>A0A1B8P1B2_HALEL</name>
<sequence length="54" mass="5937">MSHRVILIVLDGLNHLVGHHAMGYLNALCEAGRGVTTRWTANCRPCRGRFTSAC</sequence>
<reference evidence="1 2" key="1">
    <citation type="submission" date="2016-06" db="EMBL/GenBank/DDBJ databases">
        <title>Genome sequence of halotolerant plant growth promoting strain of Halomonas elongata HEK1 isolated from salterns of Rann of Kutch, Gujarat, India.</title>
        <authorList>
            <person name="Gaba S."/>
            <person name="Singh R.N."/>
            <person name="Abrol S."/>
            <person name="Kaushik R."/>
            <person name="Saxena A.K."/>
        </authorList>
    </citation>
    <scope>NUCLEOTIDE SEQUENCE [LARGE SCALE GENOMIC DNA]</scope>
    <source>
        <strain evidence="1 2">HEK1</strain>
    </source>
</reference>
<evidence type="ECO:0000313" key="2">
    <source>
        <dbReference type="Proteomes" id="UP000092504"/>
    </source>
</evidence>
<proteinExistence type="predicted"/>
<dbReference type="EMBL" id="MAJD01000001">
    <property type="protein sequence ID" value="OBX36009.1"/>
    <property type="molecule type" value="Genomic_DNA"/>
</dbReference>
<dbReference type="Proteomes" id="UP000092504">
    <property type="component" value="Unassembled WGS sequence"/>
</dbReference>
<protein>
    <submittedName>
        <fullName evidence="1">Uncharacterized protein</fullName>
    </submittedName>
</protein>
<comment type="caution">
    <text evidence="1">The sequence shown here is derived from an EMBL/GenBank/DDBJ whole genome shotgun (WGS) entry which is preliminary data.</text>
</comment>
<evidence type="ECO:0000313" key="1">
    <source>
        <dbReference type="EMBL" id="OBX36009.1"/>
    </source>
</evidence>
<accession>A0A1B8P1B2</accession>
<gene>
    <name evidence="1" type="ORF">A8U91_00345</name>
</gene>
<dbReference type="AlphaFoldDB" id="A0A1B8P1B2"/>